<accession>A0A915KZL9</accession>
<evidence type="ECO:0000256" key="1">
    <source>
        <dbReference type="SAM" id="Coils"/>
    </source>
</evidence>
<dbReference type="WBParaSite" id="nRc.2.0.1.t43625-RA">
    <property type="protein sequence ID" value="nRc.2.0.1.t43625-RA"/>
    <property type="gene ID" value="nRc.2.0.1.g43625"/>
</dbReference>
<name>A0A915KZL9_ROMCU</name>
<organism evidence="2 3">
    <name type="scientific">Romanomermis culicivorax</name>
    <name type="common">Nematode worm</name>
    <dbReference type="NCBI Taxonomy" id="13658"/>
    <lineage>
        <taxon>Eukaryota</taxon>
        <taxon>Metazoa</taxon>
        <taxon>Ecdysozoa</taxon>
        <taxon>Nematoda</taxon>
        <taxon>Enoplea</taxon>
        <taxon>Dorylaimia</taxon>
        <taxon>Mermithida</taxon>
        <taxon>Mermithoidea</taxon>
        <taxon>Mermithidae</taxon>
        <taxon>Romanomermis</taxon>
    </lineage>
</organism>
<evidence type="ECO:0000313" key="3">
    <source>
        <dbReference type="WBParaSite" id="nRc.2.0.1.t43625-RA"/>
    </source>
</evidence>
<evidence type="ECO:0000313" key="2">
    <source>
        <dbReference type="Proteomes" id="UP000887565"/>
    </source>
</evidence>
<reference evidence="3" key="1">
    <citation type="submission" date="2022-11" db="UniProtKB">
        <authorList>
            <consortium name="WormBaseParasite"/>
        </authorList>
    </citation>
    <scope>IDENTIFICATION</scope>
</reference>
<protein>
    <submittedName>
        <fullName evidence="3">Uncharacterized protein</fullName>
    </submittedName>
</protein>
<keyword evidence="1" id="KW-0175">Coiled coil</keyword>
<dbReference type="Proteomes" id="UP000887565">
    <property type="component" value="Unplaced"/>
</dbReference>
<proteinExistence type="predicted"/>
<keyword evidence="2" id="KW-1185">Reference proteome</keyword>
<sequence length="80" mass="9441">MLSIDNCALFRIIWSLIQKIQTTCHHLRNDVIREKTRDVENVKKLIRDHEKDLRGLLLEKKVMITTVENIVMVNTRQTNG</sequence>
<feature type="coiled-coil region" evidence="1">
    <location>
        <begin position="32"/>
        <end position="59"/>
    </location>
</feature>
<dbReference type="AlphaFoldDB" id="A0A915KZL9"/>